<organism evidence="9 10">
    <name type="scientific">Escovopsis weberi</name>
    <dbReference type="NCBI Taxonomy" id="150374"/>
    <lineage>
        <taxon>Eukaryota</taxon>
        <taxon>Fungi</taxon>
        <taxon>Dikarya</taxon>
        <taxon>Ascomycota</taxon>
        <taxon>Pezizomycotina</taxon>
        <taxon>Sordariomycetes</taxon>
        <taxon>Hypocreomycetidae</taxon>
        <taxon>Hypocreales</taxon>
        <taxon>Hypocreaceae</taxon>
        <taxon>Escovopsis</taxon>
    </lineage>
</organism>
<comment type="similarity">
    <text evidence="2 7">Belongs to the DLT1 family.</text>
</comment>
<evidence type="ECO:0000256" key="4">
    <source>
        <dbReference type="ARBA" id="ARBA00022692"/>
    </source>
</evidence>
<evidence type="ECO:0000256" key="5">
    <source>
        <dbReference type="ARBA" id="ARBA00022989"/>
    </source>
</evidence>
<keyword evidence="6 7" id="KW-0472">Membrane</keyword>
<dbReference type="EMBL" id="LGSR01000006">
    <property type="protein sequence ID" value="KOS21835.1"/>
    <property type="molecule type" value="Genomic_DNA"/>
</dbReference>
<evidence type="ECO:0000256" key="8">
    <source>
        <dbReference type="SAM" id="MobiDB-lite"/>
    </source>
</evidence>
<dbReference type="AlphaFoldDB" id="A0A0M9VW98"/>
<feature type="compositionally biased region" description="Basic and acidic residues" evidence="8">
    <location>
        <begin position="116"/>
        <end position="139"/>
    </location>
</feature>
<comment type="subcellular location">
    <subcellularLocation>
        <location evidence="7">Membrane</location>
        <topology evidence="7">Multi-pass membrane protein</topology>
    </subcellularLocation>
</comment>
<feature type="region of interest" description="Disordered" evidence="8">
    <location>
        <begin position="306"/>
        <end position="409"/>
    </location>
</feature>
<evidence type="ECO:0000313" key="10">
    <source>
        <dbReference type="Proteomes" id="UP000053831"/>
    </source>
</evidence>
<evidence type="ECO:0000256" key="2">
    <source>
        <dbReference type="ARBA" id="ARBA00005550"/>
    </source>
</evidence>
<sequence>MARRDKISQFIYRSVYFILYIILLGLLLITPGDIIDRSVHHRQYFNIWILVVAYIVTILAVCFVYALRLYINKTALTAIPRAWVPIEKGDVKQSVHRMIETGLSRSAAITYAARPRVEKSEQGAQTREHARHGPGDHAAPHGFVDEDYLWRRKRQLGTPSDEVTLCLSTSHRPPVWGIVEHDGWSSPNSSDVPNLHYKTVLSEVPNLIEAKALTLAPPDPTYQNGTPVMNPEAVGLLQRLPHMSLRDYLMRLAELGVVTMDGTTSSFLAQYERARFSTRAVSGAQFRQLMHLFANLLRAMRPLDPSALDREPATDDESDIDDDAPATEYSSQRSYSRPSTSSSHASSVRRPLGTRSSYRTAPDTPGLRLPVEFDATSQRSGTSGGTHVRRPLTGQSSVSLQSRRSDGSRSLMRLATCEDNTDLPYVLSLRDSSGSAY</sequence>
<dbReference type="STRING" id="150374.A0A0M9VW98"/>
<keyword evidence="10" id="KW-1185">Reference proteome</keyword>
<feature type="compositionally biased region" description="Polar residues" evidence="8">
    <location>
        <begin position="393"/>
        <end position="402"/>
    </location>
</feature>
<reference evidence="9 10" key="1">
    <citation type="submission" date="2015-07" db="EMBL/GenBank/DDBJ databases">
        <title>The genome of the fungus Escovopsis weberi, a specialized disease agent of ant agriculture.</title>
        <authorList>
            <person name="de Man T.J."/>
            <person name="Stajich J.E."/>
            <person name="Kubicek C.P."/>
            <person name="Chenthamara K."/>
            <person name="Atanasova L."/>
            <person name="Druzhinina I.S."/>
            <person name="Birnbaum S."/>
            <person name="Barribeau S.M."/>
            <person name="Teiling C."/>
            <person name="Suen G."/>
            <person name="Currie C."/>
            <person name="Gerardo N.M."/>
        </authorList>
    </citation>
    <scope>NUCLEOTIDE SEQUENCE [LARGE SCALE GENOMIC DNA]</scope>
</reference>
<keyword evidence="5 7" id="KW-1133">Transmembrane helix</keyword>
<feature type="transmembrane region" description="Helical" evidence="7">
    <location>
        <begin position="47"/>
        <end position="71"/>
    </location>
</feature>
<dbReference type="OrthoDB" id="4096362at2759"/>
<feature type="compositionally biased region" description="Low complexity" evidence="8">
    <location>
        <begin position="330"/>
        <end position="350"/>
    </location>
</feature>
<feature type="compositionally biased region" description="Acidic residues" evidence="8">
    <location>
        <begin position="314"/>
        <end position="325"/>
    </location>
</feature>
<gene>
    <name evidence="7" type="primary">DLT1</name>
    <name evidence="9" type="ORF">ESCO_002156</name>
</gene>
<accession>A0A0M9VW98</accession>
<feature type="transmembrane region" description="Helical" evidence="7">
    <location>
        <begin position="12"/>
        <end position="35"/>
    </location>
</feature>
<evidence type="ECO:0000256" key="6">
    <source>
        <dbReference type="ARBA" id="ARBA00023136"/>
    </source>
</evidence>
<evidence type="ECO:0000313" key="9">
    <source>
        <dbReference type="EMBL" id="KOS21835.1"/>
    </source>
</evidence>
<evidence type="ECO:0000256" key="7">
    <source>
        <dbReference type="RuleBase" id="RU367100"/>
    </source>
</evidence>
<name>A0A0M9VW98_ESCWE</name>
<feature type="region of interest" description="Disordered" evidence="8">
    <location>
        <begin position="116"/>
        <end position="142"/>
    </location>
</feature>
<dbReference type="InterPro" id="IPR038869">
    <property type="entry name" value="DLT1"/>
</dbReference>
<evidence type="ECO:0000256" key="1">
    <source>
        <dbReference type="ARBA" id="ARBA00002489"/>
    </source>
</evidence>
<evidence type="ECO:0000256" key="3">
    <source>
        <dbReference type="ARBA" id="ARBA00021353"/>
    </source>
</evidence>
<protein>
    <recommendedName>
        <fullName evidence="3 7">Defect at low temperature protein 1</fullName>
    </recommendedName>
</protein>
<keyword evidence="4 7" id="KW-0812">Transmembrane</keyword>
<dbReference type="PANTHER" id="PTHR40021:SF1">
    <property type="entry name" value="DEFECT AT LOW TEMPERATURE PROTEIN 1"/>
    <property type="match status" value="1"/>
</dbReference>
<comment type="caution">
    <text evidence="9">The sequence shown here is derived from an EMBL/GenBank/DDBJ whole genome shotgun (WGS) entry which is preliminary data.</text>
</comment>
<dbReference type="PANTHER" id="PTHR40021">
    <property type="entry name" value="DEFECT AT LOW TEMPERATURE PROTEIN 1"/>
    <property type="match status" value="1"/>
</dbReference>
<proteinExistence type="inferred from homology"/>
<dbReference type="GO" id="GO:0016020">
    <property type="term" value="C:membrane"/>
    <property type="evidence" value="ECO:0007669"/>
    <property type="project" value="UniProtKB-SubCell"/>
</dbReference>
<comment type="function">
    <text evidence="1 7">Required for growth under high-pressure and low-temperature conditions.</text>
</comment>
<dbReference type="Proteomes" id="UP000053831">
    <property type="component" value="Unassembled WGS sequence"/>
</dbReference>